<reference evidence="1 2" key="1">
    <citation type="submission" date="2016-10" db="EMBL/GenBank/DDBJ databases">
        <authorList>
            <person name="Varghese N."/>
            <person name="Submissions S."/>
        </authorList>
    </citation>
    <scope>NUCLEOTIDE SEQUENCE [LARGE SCALE GENOMIC DNA]</scope>
    <source>
        <strain evidence="1 2">DSM 5563</strain>
    </source>
</reference>
<evidence type="ECO:0000313" key="2">
    <source>
        <dbReference type="Proteomes" id="UP000226420"/>
    </source>
</evidence>
<accession>A0AAJ4WAF9</accession>
<dbReference type="Proteomes" id="UP000226420">
    <property type="component" value="Unassembled WGS sequence"/>
</dbReference>
<dbReference type="EMBL" id="FOLW01000004">
    <property type="protein sequence ID" value="SFC77562.1"/>
    <property type="molecule type" value="Genomic_DNA"/>
</dbReference>
<dbReference type="AlphaFoldDB" id="A0AAJ4WAF9"/>
<organism evidence="1 2">
    <name type="scientific">Pragia fontium DSM 5563 = ATCC 49100</name>
    <dbReference type="NCBI Taxonomy" id="1122977"/>
    <lineage>
        <taxon>Bacteria</taxon>
        <taxon>Pseudomonadati</taxon>
        <taxon>Pseudomonadota</taxon>
        <taxon>Gammaproteobacteria</taxon>
        <taxon>Enterobacterales</taxon>
        <taxon>Budviciaceae</taxon>
        <taxon>Pragia</taxon>
    </lineage>
</organism>
<protein>
    <submittedName>
        <fullName evidence="1">Uncharacterized protein</fullName>
    </submittedName>
</protein>
<comment type="caution">
    <text evidence="1">The sequence shown here is derived from an EMBL/GenBank/DDBJ whole genome shotgun (WGS) entry which is preliminary data.</text>
</comment>
<gene>
    <name evidence="1" type="ORF">SAMN02745723_10494</name>
</gene>
<dbReference type="RefSeq" id="WP_047781178.1">
    <property type="nucleotide sequence ID" value="NZ_FOLW01000004.1"/>
</dbReference>
<evidence type="ECO:0000313" key="1">
    <source>
        <dbReference type="EMBL" id="SFC77562.1"/>
    </source>
</evidence>
<sequence length="69" mass="8096">MNKMRWNGYTISVFNGNIRFETDIPDGFVIYGDELKYMLAKVNNYRFTLLNDLPFKGLNDVAEKLKEIT</sequence>
<name>A0AAJ4WAF9_9GAMM</name>
<proteinExistence type="predicted"/>